<comment type="caution">
    <text evidence="9">The sequence shown here is derived from an EMBL/GenBank/DDBJ whole genome shotgun (WGS) entry which is preliminary data.</text>
</comment>
<reference evidence="10" key="1">
    <citation type="submission" date="2016-09" db="EMBL/GenBank/DDBJ databases">
        <authorList>
            <person name="Greninger A.L."/>
            <person name="Jerome K.R."/>
            <person name="Mcnair B."/>
            <person name="Wallis C."/>
            <person name="Fang F."/>
        </authorList>
    </citation>
    <scope>NUCLEOTIDE SEQUENCE [LARGE SCALE GENOMIC DNA]</scope>
    <source>
        <strain evidence="10">BC1_M4</strain>
    </source>
</reference>
<keyword evidence="10" id="KW-1185">Reference proteome</keyword>
<dbReference type="Pfam" id="PF00067">
    <property type="entry name" value="p450"/>
    <property type="match status" value="2"/>
</dbReference>
<name>A0A1E3SYP6_9MYCO</name>
<dbReference type="SUPFAM" id="SSF48264">
    <property type="entry name" value="Cytochrome P450"/>
    <property type="match status" value="1"/>
</dbReference>
<dbReference type="GO" id="GO:0004497">
    <property type="term" value="F:monooxygenase activity"/>
    <property type="evidence" value="ECO:0007669"/>
    <property type="project" value="UniProtKB-KW"/>
</dbReference>
<dbReference type="InterPro" id="IPR036396">
    <property type="entry name" value="Cyt_P450_sf"/>
</dbReference>
<dbReference type="PANTHER" id="PTHR46696:SF1">
    <property type="entry name" value="CYTOCHROME P450 YJIB-RELATED"/>
    <property type="match status" value="1"/>
</dbReference>
<dbReference type="Gene3D" id="1.10.630.10">
    <property type="entry name" value="Cytochrome P450"/>
    <property type="match status" value="1"/>
</dbReference>
<dbReference type="EMBL" id="MIHC01000013">
    <property type="protein sequence ID" value="ODR07239.1"/>
    <property type="molecule type" value="Genomic_DNA"/>
</dbReference>
<comment type="similarity">
    <text evidence="2 8">Belongs to the cytochrome P450 family.</text>
</comment>
<evidence type="ECO:0000256" key="1">
    <source>
        <dbReference type="ARBA" id="ARBA00001971"/>
    </source>
</evidence>
<evidence type="ECO:0000256" key="4">
    <source>
        <dbReference type="ARBA" id="ARBA00022723"/>
    </source>
</evidence>
<dbReference type="InterPro" id="IPR002397">
    <property type="entry name" value="Cyt_P450_B"/>
</dbReference>
<dbReference type="InterPro" id="IPR001128">
    <property type="entry name" value="Cyt_P450"/>
</dbReference>
<evidence type="ECO:0000313" key="10">
    <source>
        <dbReference type="Proteomes" id="UP000094224"/>
    </source>
</evidence>
<dbReference type="GO" id="GO:0016705">
    <property type="term" value="F:oxidoreductase activity, acting on paired donors, with incorporation or reduction of molecular oxygen"/>
    <property type="evidence" value="ECO:0007669"/>
    <property type="project" value="InterPro"/>
</dbReference>
<protein>
    <submittedName>
        <fullName evidence="9">Cytochrome</fullName>
    </submittedName>
</protein>
<dbReference type="CDD" id="cd20625">
    <property type="entry name" value="CYP164-like"/>
    <property type="match status" value="1"/>
</dbReference>
<dbReference type="RefSeq" id="WP_069400004.1">
    <property type="nucleotide sequence ID" value="NZ_MIHC01000013.1"/>
</dbReference>
<evidence type="ECO:0000313" key="9">
    <source>
        <dbReference type="EMBL" id="ODR07239.1"/>
    </source>
</evidence>
<dbReference type="PRINTS" id="PR00359">
    <property type="entry name" value="BP450"/>
</dbReference>
<comment type="cofactor">
    <cofactor evidence="1">
        <name>heme</name>
        <dbReference type="ChEBI" id="CHEBI:30413"/>
    </cofactor>
</comment>
<dbReference type="PRINTS" id="PR00385">
    <property type="entry name" value="P450"/>
</dbReference>
<dbReference type="FunFam" id="1.10.630.10:FF:000018">
    <property type="entry name" value="Cytochrome P450 monooxygenase"/>
    <property type="match status" value="1"/>
</dbReference>
<keyword evidence="7 8" id="KW-0503">Monooxygenase</keyword>
<gene>
    <name evidence="9" type="ORF">BHQ21_09260</name>
</gene>
<dbReference type="Proteomes" id="UP000094224">
    <property type="component" value="Unassembled WGS sequence"/>
</dbReference>
<dbReference type="STRING" id="243061.AWC25_17715"/>
<dbReference type="GO" id="GO:0020037">
    <property type="term" value="F:heme binding"/>
    <property type="evidence" value="ECO:0007669"/>
    <property type="project" value="InterPro"/>
</dbReference>
<evidence type="ECO:0000256" key="5">
    <source>
        <dbReference type="ARBA" id="ARBA00023002"/>
    </source>
</evidence>
<keyword evidence="6 8" id="KW-0408">Iron</keyword>
<organism evidence="9 10">
    <name type="scientific">Mycobacterium sherrisii</name>
    <dbReference type="NCBI Taxonomy" id="243061"/>
    <lineage>
        <taxon>Bacteria</taxon>
        <taxon>Bacillati</taxon>
        <taxon>Actinomycetota</taxon>
        <taxon>Actinomycetes</taxon>
        <taxon>Mycobacteriales</taxon>
        <taxon>Mycobacteriaceae</taxon>
        <taxon>Mycobacterium</taxon>
        <taxon>Mycobacterium simiae complex</taxon>
    </lineage>
</organism>
<keyword evidence="3 8" id="KW-0349">Heme</keyword>
<evidence type="ECO:0000256" key="2">
    <source>
        <dbReference type="ARBA" id="ARBA00010617"/>
    </source>
</evidence>
<keyword evidence="4 8" id="KW-0479">Metal-binding</keyword>
<evidence type="ECO:0000256" key="7">
    <source>
        <dbReference type="ARBA" id="ARBA00023033"/>
    </source>
</evidence>
<dbReference type="InterPro" id="IPR017972">
    <property type="entry name" value="Cyt_P450_CS"/>
</dbReference>
<dbReference type="PANTHER" id="PTHR46696">
    <property type="entry name" value="P450, PUTATIVE (EUROFUNG)-RELATED"/>
    <property type="match status" value="1"/>
</dbReference>
<sequence>MTTAPIHPASGPADPAESQALLVQLLDPATRADPYGLCAQFRHRGPLLLPDAHLAVFSSYRDCDDVLRHPSSSSDRMKSTRAREQVQAQIKELTDAGLPVPAPVPPGFLFLDPPDHTRLRRLVSKAFVPKVVNALRPDISVLVHGLLDRIAENGRFDVVDDYAYPLPVAVICRLLGVPLDDEPQFSRASGLLAQALDPFVTFTGSAPEGLQERLDAGAWLRHYLHGLIDRRRARPGDDLMSGLIAVEESGDQLTEEEIVSTCLLLLVAGHETTVNLIGNAILAMLRRPSQWAALAADPTRVPAVLEETLRYDPPVQMVGRIALSDMMIGDATVPEGDVMMLLLAAAHRDPAEFERPDVFDPDRGPLRHLGFGRGIHYCLGAPLARLEAGIALSELTARFPAARLDGEPRYKANVTLRGLSELTVAV</sequence>
<keyword evidence="5 8" id="KW-0560">Oxidoreductase</keyword>
<dbReference type="GO" id="GO:0005506">
    <property type="term" value="F:iron ion binding"/>
    <property type="evidence" value="ECO:0007669"/>
    <property type="project" value="InterPro"/>
</dbReference>
<accession>A0A1E3SYP6</accession>
<evidence type="ECO:0000256" key="8">
    <source>
        <dbReference type="RuleBase" id="RU000461"/>
    </source>
</evidence>
<dbReference type="AlphaFoldDB" id="A0A1E3SYP6"/>
<evidence type="ECO:0000256" key="6">
    <source>
        <dbReference type="ARBA" id="ARBA00023004"/>
    </source>
</evidence>
<evidence type="ECO:0000256" key="3">
    <source>
        <dbReference type="ARBA" id="ARBA00022617"/>
    </source>
</evidence>
<dbReference type="PROSITE" id="PS00086">
    <property type="entry name" value="CYTOCHROME_P450"/>
    <property type="match status" value="1"/>
</dbReference>
<proteinExistence type="inferred from homology"/>